<sequence length="206" mass="22733">MTRSDDKSWSARVRDALRRRDEAVPEPSGPAATDDDARLFRESIGDVRRLPEPAVAEPTRSRPAAEPLQSERDEASVRDELLTHAIDPAAIELGEAISYLKAGQPPKLLQKLRRGQFSVRAEIDLHEMSVAVAREAIRQFLDDCRRHDELCVRIVHGKGLRSKAHGPVLKQLTDTLLRRRADVLAFASARPAQGGTGAVIVLLQGT</sequence>
<dbReference type="AlphaFoldDB" id="A0A839F6X5"/>
<accession>A0A839F6X5</accession>
<dbReference type="Pfam" id="PF01713">
    <property type="entry name" value="Smr"/>
    <property type="match status" value="1"/>
</dbReference>
<keyword evidence="4" id="KW-1185">Reference proteome</keyword>
<feature type="compositionally biased region" description="Basic and acidic residues" evidence="1">
    <location>
        <begin position="1"/>
        <end position="23"/>
    </location>
</feature>
<dbReference type="InterPro" id="IPR002625">
    <property type="entry name" value="Smr_dom"/>
</dbReference>
<reference evidence="3 4" key="1">
    <citation type="submission" date="2020-07" db="EMBL/GenBank/DDBJ databases">
        <title>Genomic Encyclopedia of Type Strains, Phase IV (KMG-V): Genome sequencing to study the core and pangenomes of soil and plant-associated prokaryotes.</title>
        <authorList>
            <person name="Whitman W."/>
        </authorList>
    </citation>
    <scope>NUCLEOTIDE SEQUENCE [LARGE SCALE GENOMIC DNA]</scope>
    <source>
        <strain evidence="3 4">RH2WT43</strain>
    </source>
</reference>
<keyword evidence="3" id="KW-0255">Endonuclease</keyword>
<dbReference type="EMBL" id="JACGXL010000005">
    <property type="protein sequence ID" value="MBA8888820.1"/>
    <property type="molecule type" value="Genomic_DNA"/>
</dbReference>
<dbReference type="PANTHER" id="PTHR35562:SF2">
    <property type="entry name" value="DNA ENDONUCLEASE SMRA-RELATED"/>
    <property type="match status" value="1"/>
</dbReference>
<name>A0A839F6X5_9GAMM</name>
<dbReference type="SMART" id="SM00463">
    <property type="entry name" value="SMR"/>
    <property type="match status" value="1"/>
</dbReference>
<dbReference type="SUPFAM" id="SSF160443">
    <property type="entry name" value="SMR domain-like"/>
    <property type="match status" value="1"/>
</dbReference>
<dbReference type="RefSeq" id="WP_310735255.1">
    <property type="nucleotide sequence ID" value="NZ_JACGXL010000005.1"/>
</dbReference>
<dbReference type="PANTHER" id="PTHR35562">
    <property type="entry name" value="DNA ENDONUCLEASE SMRA-RELATED"/>
    <property type="match status" value="1"/>
</dbReference>
<keyword evidence="3" id="KW-0540">Nuclease</keyword>
<proteinExistence type="predicted"/>
<evidence type="ECO:0000313" key="3">
    <source>
        <dbReference type="EMBL" id="MBA8888820.1"/>
    </source>
</evidence>
<feature type="region of interest" description="Disordered" evidence="1">
    <location>
        <begin position="1"/>
        <end position="76"/>
    </location>
</feature>
<evidence type="ECO:0000259" key="2">
    <source>
        <dbReference type="PROSITE" id="PS50828"/>
    </source>
</evidence>
<dbReference type="PROSITE" id="PS50828">
    <property type="entry name" value="SMR"/>
    <property type="match status" value="1"/>
</dbReference>
<gene>
    <name evidence="3" type="ORF">FHW12_003056</name>
</gene>
<feature type="compositionally biased region" description="Basic and acidic residues" evidence="1">
    <location>
        <begin position="35"/>
        <end position="51"/>
    </location>
</feature>
<dbReference type="Gene3D" id="3.30.1370.110">
    <property type="match status" value="1"/>
</dbReference>
<keyword evidence="3" id="KW-0378">Hydrolase</keyword>
<evidence type="ECO:0000256" key="1">
    <source>
        <dbReference type="SAM" id="MobiDB-lite"/>
    </source>
</evidence>
<evidence type="ECO:0000313" key="4">
    <source>
        <dbReference type="Proteomes" id="UP000550401"/>
    </source>
</evidence>
<dbReference type="Proteomes" id="UP000550401">
    <property type="component" value="Unassembled WGS sequence"/>
</dbReference>
<comment type="caution">
    <text evidence="3">The sequence shown here is derived from an EMBL/GenBank/DDBJ whole genome shotgun (WGS) entry which is preliminary data.</text>
</comment>
<dbReference type="InterPro" id="IPR036063">
    <property type="entry name" value="Smr_dom_sf"/>
</dbReference>
<feature type="domain" description="Smr" evidence="2">
    <location>
        <begin position="123"/>
        <end position="204"/>
    </location>
</feature>
<protein>
    <submittedName>
        <fullName evidence="3">DNA-nicking Smr family endonuclease</fullName>
    </submittedName>
</protein>
<organism evidence="3 4">
    <name type="scientific">Dokdonella fugitiva</name>
    <dbReference type="NCBI Taxonomy" id="328517"/>
    <lineage>
        <taxon>Bacteria</taxon>
        <taxon>Pseudomonadati</taxon>
        <taxon>Pseudomonadota</taxon>
        <taxon>Gammaproteobacteria</taxon>
        <taxon>Lysobacterales</taxon>
        <taxon>Rhodanobacteraceae</taxon>
        <taxon>Dokdonella</taxon>
    </lineage>
</organism>
<dbReference type="GO" id="GO:0004520">
    <property type="term" value="F:DNA endonuclease activity"/>
    <property type="evidence" value="ECO:0007669"/>
    <property type="project" value="TreeGrafter"/>
</dbReference>